<reference evidence="8" key="1">
    <citation type="submission" date="2016-06" db="UniProtKB">
        <authorList>
            <consortium name="WormBaseParasite"/>
        </authorList>
    </citation>
    <scope>IDENTIFICATION</scope>
</reference>
<evidence type="ECO:0000256" key="2">
    <source>
        <dbReference type="ARBA" id="ARBA00005969"/>
    </source>
</evidence>
<dbReference type="InterPro" id="IPR005617">
    <property type="entry name" value="Groucho/TLE_N"/>
</dbReference>
<reference evidence="6 7" key="2">
    <citation type="submission" date="2018-11" db="EMBL/GenBank/DDBJ databases">
        <authorList>
            <consortium name="Pathogen Informatics"/>
        </authorList>
    </citation>
    <scope>NUCLEOTIDE SEQUENCE [LARGE SCALE GENOMIC DNA]</scope>
</reference>
<organism evidence="8">
    <name type="scientific">Gongylonema pulchrum</name>
    <dbReference type="NCBI Taxonomy" id="637853"/>
    <lineage>
        <taxon>Eukaryota</taxon>
        <taxon>Metazoa</taxon>
        <taxon>Ecdysozoa</taxon>
        <taxon>Nematoda</taxon>
        <taxon>Chromadorea</taxon>
        <taxon>Rhabditida</taxon>
        <taxon>Spirurina</taxon>
        <taxon>Spiruromorpha</taxon>
        <taxon>Spiruroidea</taxon>
        <taxon>Gongylonematidae</taxon>
        <taxon>Gongylonema</taxon>
    </lineage>
</organism>
<name>A0A183EK26_9BILA</name>
<dbReference type="GO" id="GO:0090090">
    <property type="term" value="P:negative regulation of canonical Wnt signaling pathway"/>
    <property type="evidence" value="ECO:0007669"/>
    <property type="project" value="TreeGrafter"/>
</dbReference>
<dbReference type="Proteomes" id="UP000271098">
    <property type="component" value="Unassembled WGS sequence"/>
</dbReference>
<evidence type="ECO:0000313" key="8">
    <source>
        <dbReference type="WBParaSite" id="GPUH_0002134201-mRNA-1"/>
    </source>
</evidence>
<keyword evidence="3" id="KW-0539">Nucleus</keyword>
<feature type="domain" description="Groucho/TLE N-terminal Q-rich" evidence="5">
    <location>
        <begin position="26"/>
        <end position="131"/>
    </location>
</feature>
<accession>A0A183EK26</accession>
<protein>
    <submittedName>
        <fullName evidence="8">TLE_N domain-containing protein</fullName>
    </submittedName>
</protein>
<gene>
    <name evidence="6" type="ORF">GPUH_LOCUS21317</name>
</gene>
<evidence type="ECO:0000256" key="4">
    <source>
        <dbReference type="SAM" id="Coils"/>
    </source>
</evidence>
<dbReference type="PANTHER" id="PTHR10814">
    <property type="entry name" value="TRANSDUCIN-LIKE ENHANCER PROTEIN"/>
    <property type="match status" value="1"/>
</dbReference>
<evidence type="ECO:0000313" key="6">
    <source>
        <dbReference type="EMBL" id="VDN37986.1"/>
    </source>
</evidence>
<dbReference type="Pfam" id="PF03920">
    <property type="entry name" value="TLE_N"/>
    <property type="match status" value="1"/>
</dbReference>
<dbReference type="InterPro" id="IPR009146">
    <property type="entry name" value="Groucho_enhance"/>
</dbReference>
<dbReference type="EMBL" id="UYRT01092310">
    <property type="protein sequence ID" value="VDN37986.1"/>
    <property type="molecule type" value="Genomic_DNA"/>
</dbReference>
<sequence>MLLAYDAKPFDFAMPFFFRCAPLPAMKMTILDHLERIKEEYNFMQTQLQQQRVEIDKLSQEKEAMQRHYMMYYEMSYGLNVEMHKQTEIAKRYNAILSQIIPLLPAEHQQSALAAIERARQISMAELHQVILFFL</sequence>
<evidence type="ECO:0000259" key="5">
    <source>
        <dbReference type="Pfam" id="PF03920"/>
    </source>
</evidence>
<evidence type="ECO:0000313" key="7">
    <source>
        <dbReference type="Proteomes" id="UP000271098"/>
    </source>
</evidence>
<feature type="coiled-coil region" evidence="4">
    <location>
        <begin position="34"/>
        <end position="68"/>
    </location>
</feature>
<dbReference type="OrthoDB" id="2624652at2759"/>
<dbReference type="GO" id="GO:0003714">
    <property type="term" value="F:transcription corepressor activity"/>
    <property type="evidence" value="ECO:0007669"/>
    <property type="project" value="TreeGrafter"/>
</dbReference>
<proteinExistence type="inferred from homology"/>
<comment type="subcellular location">
    <subcellularLocation>
        <location evidence="1">Nucleus</location>
    </subcellularLocation>
</comment>
<keyword evidence="7" id="KW-1185">Reference proteome</keyword>
<dbReference type="WBParaSite" id="GPUH_0002134201-mRNA-1">
    <property type="protein sequence ID" value="GPUH_0002134201-mRNA-1"/>
    <property type="gene ID" value="GPUH_0002134201"/>
</dbReference>
<evidence type="ECO:0000256" key="1">
    <source>
        <dbReference type="ARBA" id="ARBA00004123"/>
    </source>
</evidence>
<comment type="similarity">
    <text evidence="2">Belongs to the WD repeat Groucho/TLE family.</text>
</comment>
<dbReference type="GO" id="GO:0005667">
    <property type="term" value="C:transcription regulator complex"/>
    <property type="evidence" value="ECO:0007669"/>
    <property type="project" value="TreeGrafter"/>
</dbReference>
<evidence type="ECO:0000256" key="3">
    <source>
        <dbReference type="ARBA" id="ARBA00023242"/>
    </source>
</evidence>
<dbReference type="GO" id="GO:0005634">
    <property type="term" value="C:nucleus"/>
    <property type="evidence" value="ECO:0007669"/>
    <property type="project" value="UniProtKB-SubCell"/>
</dbReference>
<dbReference type="AlphaFoldDB" id="A0A183EK26"/>
<keyword evidence="4" id="KW-0175">Coiled coil</keyword>
<dbReference type="PANTHER" id="PTHR10814:SF21">
    <property type="entry name" value="PROTEIN GROUCHO"/>
    <property type="match status" value="1"/>
</dbReference>